<comment type="subunit">
    <text evidence="8">Homodimer. Binds to stalled ribosomes, contacting rRNA.</text>
</comment>
<keyword evidence="12" id="KW-1185">Reference proteome</keyword>
<dbReference type="SUPFAM" id="SSF48334">
    <property type="entry name" value="DNA repair protein MutS, domain III"/>
    <property type="match status" value="1"/>
</dbReference>
<dbReference type="InterPro" id="IPR036187">
    <property type="entry name" value="DNA_mismatch_repair_MutS_sf"/>
</dbReference>
<proteinExistence type="inferred from homology"/>
<keyword evidence="3 8" id="KW-0547">Nucleotide-binding</keyword>
<dbReference type="Gene3D" id="3.30.1370.110">
    <property type="match status" value="1"/>
</dbReference>
<reference evidence="11 12" key="1">
    <citation type="submission" date="2021-10" db="EMBL/GenBank/DDBJ databases">
        <title>Anaerobic single-cell dispensing facilitates the cultivation of human gut bacteria.</title>
        <authorList>
            <person name="Afrizal A."/>
        </authorList>
    </citation>
    <scope>NUCLEOTIDE SEQUENCE [LARGE SCALE GENOMIC DNA]</scope>
    <source>
        <strain evidence="11 12">CLA-AA-H224</strain>
    </source>
</reference>
<accession>A0AAE3E281</accession>
<dbReference type="InterPro" id="IPR036063">
    <property type="entry name" value="Smr_dom_sf"/>
</dbReference>
<evidence type="ECO:0000256" key="8">
    <source>
        <dbReference type="HAMAP-Rule" id="MF_00092"/>
    </source>
</evidence>
<dbReference type="GO" id="GO:0072344">
    <property type="term" value="P:rescue of stalled ribosome"/>
    <property type="evidence" value="ECO:0007669"/>
    <property type="project" value="UniProtKB-UniRule"/>
</dbReference>
<protein>
    <recommendedName>
        <fullName evidence="8">Endonuclease MutS2</fullName>
        <ecNumber evidence="8">3.1.-.-</ecNumber>
    </recommendedName>
    <alternativeName>
        <fullName evidence="8">Ribosome-associated protein quality control-upstream factor</fullName>
        <shortName evidence="8">RQC-upstream factor</shortName>
        <shortName evidence="8">RqcU</shortName>
        <ecNumber evidence="8">3.6.4.-</ecNumber>
    </alternativeName>
</protein>
<comment type="function">
    <text evidence="8">Endonuclease that is involved in the suppression of homologous recombination and thus may have a key role in the control of bacterial genetic diversity.</text>
</comment>
<dbReference type="InterPro" id="IPR007696">
    <property type="entry name" value="DNA_mismatch_repair_MutS_core"/>
</dbReference>
<dbReference type="EC" id="3.6.4.-" evidence="8"/>
<feature type="region of interest" description="Disordered" evidence="9">
    <location>
        <begin position="615"/>
        <end position="640"/>
    </location>
</feature>
<keyword evidence="1 8" id="KW-0540">Nuclease</keyword>
<keyword evidence="8 11" id="KW-0255">Endonuclease</keyword>
<dbReference type="NCBIfam" id="TIGR01069">
    <property type="entry name" value="mutS2"/>
    <property type="match status" value="1"/>
</dbReference>
<organism evidence="11 12">
    <name type="scientific">Anthropogastromicrobium aceti</name>
    <dbReference type="NCBI Taxonomy" id="2981768"/>
    <lineage>
        <taxon>Bacteria</taxon>
        <taxon>Bacillati</taxon>
        <taxon>Bacillota</taxon>
        <taxon>Clostridia</taxon>
        <taxon>Lachnospirales</taxon>
        <taxon>Lachnospiraceae</taxon>
        <taxon>Anthropogastromicrobium</taxon>
    </lineage>
</organism>
<evidence type="ECO:0000256" key="6">
    <source>
        <dbReference type="ARBA" id="ARBA00022884"/>
    </source>
</evidence>
<dbReference type="Pfam" id="PF20297">
    <property type="entry name" value="MSSS"/>
    <property type="match status" value="1"/>
</dbReference>
<keyword evidence="7 8" id="KW-0238">DNA-binding</keyword>
<dbReference type="GO" id="GO:0016887">
    <property type="term" value="F:ATP hydrolysis activity"/>
    <property type="evidence" value="ECO:0007669"/>
    <property type="project" value="InterPro"/>
</dbReference>
<dbReference type="EC" id="3.1.-.-" evidence="8"/>
<dbReference type="Pfam" id="PF01713">
    <property type="entry name" value="Smr"/>
    <property type="match status" value="1"/>
</dbReference>
<evidence type="ECO:0000256" key="4">
    <source>
        <dbReference type="ARBA" id="ARBA00022801"/>
    </source>
</evidence>
<dbReference type="GO" id="GO:0045910">
    <property type="term" value="P:negative regulation of DNA recombination"/>
    <property type="evidence" value="ECO:0007669"/>
    <property type="project" value="InterPro"/>
</dbReference>
<evidence type="ECO:0000256" key="7">
    <source>
        <dbReference type="ARBA" id="ARBA00023125"/>
    </source>
</evidence>
<evidence type="ECO:0000256" key="9">
    <source>
        <dbReference type="SAM" id="MobiDB-lite"/>
    </source>
</evidence>
<dbReference type="InterPro" id="IPR002625">
    <property type="entry name" value="Smr_dom"/>
</dbReference>
<feature type="domain" description="Smr" evidence="10">
    <location>
        <begin position="724"/>
        <end position="799"/>
    </location>
</feature>
<dbReference type="InterPro" id="IPR027417">
    <property type="entry name" value="P-loop_NTPase"/>
</dbReference>
<dbReference type="PROSITE" id="PS00486">
    <property type="entry name" value="DNA_MISMATCH_REPAIR_2"/>
    <property type="match status" value="1"/>
</dbReference>
<dbReference type="SMART" id="SM00463">
    <property type="entry name" value="SMR"/>
    <property type="match status" value="1"/>
</dbReference>
<dbReference type="InterPro" id="IPR005747">
    <property type="entry name" value="MutS2"/>
</dbReference>
<dbReference type="HAMAP" id="MF_00092">
    <property type="entry name" value="MutS2"/>
    <property type="match status" value="1"/>
</dbReference>
<keyword evidence="2 8" id="KW-0699">rRNA-binding</keyword>
<evidence type="ECO:0000313" key="11">
    <source>
        <dbReference type="EMBL" id="MCC2220848.1"/>
    </source>
</evidence>
<dbReference type="SUPFAM" id="SSF52540">
    <property type="entry name" value="P-loop containing nucleoside triphosphate hydrolases"/>
    <property type="match status" value="1"/>
</dbReference>
<dbReference type="InterPro" id="IPR046893">
    <property type="entry name" value="MSSS"/>
</dbReference>
<dbReference type="Gene3D" id="3.40.50.300">
    <property type="entry name" value="P-loop containing nucleotide triphosphate hydrolases"/>
    <property type="match status" value="1"/>
</dbReference>
<keyword evidence="6 8" id="KW-0694">RNA-binding</keyword>
<dbReference type="SMART" id="SM00534">
    <property type="entry name" value="MUTSac"/>
    <property type="match status" value="1"/>
</dbReference>
<dbReference type="SUPFAM" id="SSF160443">
    <property type="entry name" value="SMR domain-like"/>
    <property type="match status" value="1"/>
</dbReference>
<dbReference type="PANTHER" id="PTHR48466">
    <property type="entry name" value="OS10G0509000 PROTEIN-RELATED"/>
    <property type="match status" value="1"/>
</dbReference>
<keyword evidence="5 8" id="KW-0067">ATP-binding</keyword>
<dbReference type="GO" id="GO:0019843">
    <property type="term" value="F:rRNA binding"/>
    <property type="evidence" value="ECO:0007669"/>
    <property type="project" value="UniProtKB-UniRule"/>
</dbReference>
<dbReference type="PANTHER" id="PTHR48466:SF2">
    <property type="entry name" value="OS10G0509000 PROTEIN"/>
    <property type="match status" value="1"/>
</dbReference>
<feature type="binding site" evidence="8">
    <location>
        <begin position="333"/>
        <end position="340"/>
    </location>
    <ligand>
        <name>ATP</name>
        <dbReference type="ChEBI" id="CHEBI:30616"/>
    </ligand>
</feature>
<dbReference type="GO" id="GO:0140664">
    <property type="term" value="F:ATP-dependent DNA damage sensor activity"/>
    <property type="evidence" value="ECO:0007669"/>
    <property type="project" value="InterPro"/>
</dbReference>
<dbReference type="SMART" id="SM00533">
    <property type="entry name" value="MUTSd"/>
    <property type="match status" value="1"/>
</dbReference>
<dbReference type="FunFam" id="3.40.50.300:FF:000830">
    <property type="entry name" value="Endonuclease MutS2"/>
    <property type="match status" value="1"/>
</dbReference>
<dbReference type="RefSeq" id="WP_308731288.1">
    <property type="nucleotide sequence ID" value="NZ_JAJEQN010000007.1"/>
</dbReference>
<evidence type="ECO:0000313" key="12">
    <source>
        <dbReference type="Proteomes" id="UP001198200"/>
    </source>
</evidence>
<keyword evidence="4 8" id="KW-0378">Hydrolase</keyword>
<sequence length="799" mass="88160">MNQKALSTLEYTKIIAQLEEYASTSMGKKRCRELVPMNDLQEIKTAQAQTSDALARILRKGSISFSGAKDIRDSLLRLKVGSSLSIAELLRVSALLRVALRASDYGKRDHEPGEEDDALDAMFRELAPVVSLAKEIDRCILSEEEIADDASNGLRSVRRAMKTAAEKIRTQLNSLVVNSRTYLQDGVITMRNGRYCVPVKAEHKSNVPGMVHDQSSSGSTIFVEPLSVVKLNNELRELEIREQKEIEAVLAALSNQTCDHLDELTLDLELIGELDFIFAKAALSRHYRGCEPRLNKDGIIRLKNARHPLLDPHRVVPITLTLGENFDLLIVTGPNTGGKTVSLKTVGLLTLMGLAGLHVPAAEGTTLSVFTEVYADIGDEQSIEQNLSTFSSHMTNTVKFLDKADKDSLVLFDELGAGTDPVEGAALAMAILSFLHNMKVRTMATTHYSELKLFALSTPGVENASCEFNVETLRPTYRLLVGIPGKSNAFAISRKLGLPEFIIDDAKKHIDSQDESFEDVISNLEASRVQMEQDKEQIAAYKEEMESLKKQLSAQKEKLEQQKAKILQDANEKARKVLQDAKDYADETIRIINKKTDGGEVSRILEEERTKLRTKLDKTTSKAQISQPKASPSKKPDAKKLKLGDAVKVVSLNLRGIVSSLPNARGDLFVQMGILRSQVNINDLELIDEQTISGDGVPAMRTKQKGNGSGKIRMSKSATVSPEINLIGKTVDEAIPELDKYLDDAYLAHLEKVRVVHGRGTGALRNGVHQHLRKLKYVKSFHLGEFGEGDSGVTIVTFK</sequence>
<dbReference type="GO" id="GO:0030983">
    <property type="term" value="F:mismatched DNA binding"/>
    <property type="evidence" value="ECO:0007669"/>
    <property type="project" value="InterPro"/>
</dbReference>
<dbReference type="GO" id="GO:0005524">
    <property type="term" value="F:ATP binding"/>
    <property type="evidence" value="ECO:0007669"/>
    <property type="project" value="UniProtKB-UniRule"/>
</dbReference>
<name>A0AAE3E281_9FIRM</name>
<dbReference type="InterPro" id="IPR045076">
    <property type="entry name" value="MutS"/>
</dbReference>
<dbReference type="GO" id="GO:0006298">
    <property type="term" value="P:mismatch repair"/>
    <property type="evidence" value="ECO:0007669"/>
    <property type="project" value="InterPro"/>
</dbReference>
<dbReference type="InterPro" id="IPR000432">
    <property type="entry name" value="DNA_mismatch_repair_MutS_C"/>
</dbReference>
<dbReference type="AlphaFoldDB" id="A0AAE3E281"/>
<dbReference type="CDD" id="cd03280">
    <property type="entry name" value="ABC_MutS2"/>
    <property type="match status" value="1"/>
</dbReference>
<evidence type="ECO:0000256" key="5">
    <source>
        <dbReference type="ARBA" id="ARBA00022840"/>
    </source>
</evidence>
<dbReference type="GO" id="GO:0004519">
    <property type="term" value="F:endonuclease activity"/>
    <property type="evidence" value="ECO:0007669"/>
    <property type="project" value="UniProtKB-UniRule"/>
</dbReference>
<comment type="caution">
    <text evidence="11">The sequence shown here is derived from an EMBL/GenBank/DDBJ whole genome shotgun (WGS) entry which is preliminary data.</text>
</comment>
<evidence type="ECO:0000256" key="3">
    <source>
        <dbReference type="ARBA" id="ARBA00022741"/>
    </source>
</evidence>
<dbReference type="Proteomes" id="UP001198200">
    <property type="component" value="Unassembled WGS sequence"/>
</dbReference>
<gene>
    <name evidence="8" type="primary">mutS2</name>
    <name evidence="8" type="synonym">rqcU</name>
    <name evidence="11" type="ORF">LKD48_04190</name>
</gene>
<dbReference type="PROSITE" id="PS50828">
    <property type="entry name" value="SMR"/>
    <property type="match status" value="1"/>
</dbReference>
<comment type="function">
    <text evidence="8">Acts as a ribosome collision sensor, splitting the ribosome into its 2 subunits. Detects stalled/collided 70S ribosomes which it binds and splits by an ATP-hydrolysis driven conformational change. Acts upstream of the ribosome quality control system (RQC), a ribosome-associated complex that mediates the extraction of incompletely synthesized nascent chains from stalled ribosomes and their subsequent degradation. Probably generates substrates for RQC.</text>
</comment>
<dbReference type="PIRSF" id="PIRSF005814">
    <property type="entry name" value="MutS_YshD"/>
    <property type="match status" value="1"/>
</dbReference>
<dbReference type="GO" id="GO:0043023">
    <property type="term" value="F:ribosomal large subunit binding"/>
    <property type="evidence" value="ECO:0007669"/>
    <property type="project" value="UniProtKB-UniRule"/>
</dbReference>
<comment type="similarity">
    <text evidence="8">Belongs to the DNA mismatch repair MutS family. MutS2 subfamily.</text>
</comment>
<evidence type="ECO:0000256" key="1">
    <source>
        <dbReference type="ARBA" id="ARBA00022722"/>
    </source>
</evidence>
<dbReference type="Pfam" id="PF00488">
    <property type="entry name" value="MutS_V"/>
    <property type="match status" value="1"/>
</dbReference>
<dbReference type="EMBL" id="JAJEQN010000007">
    <property type="protein sequence ID" value="MCC2220848.1"/>
    <property type="molecule type" value="Genomic_DNA"/>
</dbReference>
<evidence type="ECO:0000259" key="10">
    <source>
        <dbReference type="PROSITE" id="PS50828"/>
    </source>
</evidence>
<evidence type="ECO:0000256" key="2">
    <source>
        <dbReference type="ARBA" id="ARBA00022730"/>
    </source>
</evidence>